<evidence type="ECO:0000256" key="4">
    <source>
        <dbReference type="SAM" id="Phobius"/>
    </source>
</evidence>
<dbReference type="InParanoid" id="C3YT04"/>
<proteinExistence type="predicted"/>
<keyword evidence="4" id="KW-0472">Membrane</keyword>
<accession>C3YT04</accession>
<dbReference type="PANTHER" id="PTHR24366">
    <property type="entry name" value="IG(IMMUNOGLOBULIN) AND LRR(LEUCINE RICH REPEAT) DOMAINS"/>
    <property type="match status" value="1"/>
</dbReference>
<keyword evidence="4" id="KW-0812">Transmembrane</keyword>
<dbReference type="EMBL" id="GG666551">
    <property type="protein sequence ID" value="EEN56572.1"/>
    <property type="molecule type" value="Genomic_DNA"/>
</dbReference>
<evidence type="ECO:0008006" key="6">
    <source>
        <dbReference type="Google" id="ProtNLM"/>
    </source>
</evidence>
<dbReference type="PANTHER" id="PTHR24366:SF161">
    <property type="entry name" value="TIR DOMAIN-CONTAINING PROTEIN"/>
    <property type="match status" value="1"/>
</dbReference>
<dbReference type="Pfam" id="PF13855">
    <property type="entry name" value="LRR_8"/>
    <property type="match status" value="1"/>
</dbReference>
<reference evidence="5" key="1">
    <citation type="journal article" date="2008" name="Nature">
        <title>The amphioxus genome and the evolution of the chordate karyotype.</title>
        <authorList>
            <consortium name="US DOE Joint Genome Institute (JGI-PGF)"/>
            <person name="Putnam N.H."/>
            <person name="Butts T."/>
            <person name="Ferrier D.E.K."/>
            <person name="Furlong R.F."/>
            <person name="Hellsten U."/>
            <person name="Kawashima T."/>
            <person name="Robinson-Rechavi M."/>
            <person name="Shoguchi E."/>
            <person name="Terry A."/>
            <person name="Yu J.-K."/>
            <person name="Benito-Gutierrez E.L."/>
            <person name="Dubchak I."/>
            <person name="Garcia-Fernandez J."/>
            <person name="Gibson-Brown J.J."/>
            <person name="Grigoriev I.V."/>
            <person name="Horton A.C."/>
            <person name="de Jong P.J."/>
            <person name="Jurka J."/>
            <person name="Kapitonov V.V."/>
            <person name="Kohara Y."/>
            <person name="Kuroki Y."/>
            <person name="Lindquist E."/>
            <person name="Lucas S."/>
            <person name="Osoegawa K."/>
            <person name="Pennacchio L.A."/>
            <person name="Salamov A.A."/>
            <person name="Satou Y."/>
            <person name="Sauka-Spengler T."/>
            <person name="Schmutz J."/>
            <person name="Shin-I T."/>
            <person name="Toyoda A."/>
            <person name="Bronner-Fraser M."/>
            <person name="Fujiyama A."/>
            <person name="Holland L.Z."/>
            <person name="Holland P.W.H."/>
            <person name="Satoh N."/>
            <person name="Rokhsar D.S."/>
        </authorList>
    </citation>
    <scope>NUCLEOTIDE SEQUENCE [LARGE SCALE GENOMIC DNA]</scope>
    <source>
        <strain evidence="5">S238N-H82</strain>
        <tissue evidence="5">Testes</tissue>
    </source>
</reference>
<dbReference type="Gene3D" id="3.80.10.10">
    <property type="entry name" value="Ribonuclease Inhibitor"/>
    <property type="match status" value="1"/>
</dbReference>
<protein>
    <recommendedName>
        <fullName evidence="6">LRRCT domain-containing protein</fullName>
    </recommendedName>
</protein>
<gene>
    <name evidence="5" type="ORF">BRAFLDRAFT_70062</name>
</gene>
<name>C3YT04_BRAFL</name>
<evidence type="ECO:0000256" key="3">
    <source>
        <dbReference type="ARBA" id="ARBA00022737"/>
    </source>
</evidence>
<keyword evidence="1" id="KW-0433">Leucine-rich repeat</keyword>
<evidence type="ECO:0000313" key="5">
    <source>
        <dbReference type="EMBL" id="EEN56572.1"/>
    </source>
</evidence>
<keyword evidence="2" id="KW-0732">Signal</keyword>
<evidence type="ECO:0000256" key="2">
    <source>
        <dbReference type="ARBA" id="ARBA00022729"/>
    </source>
</evidence>
<dbReference type="InterPro" id="IPR001611">
    <property type="entry name" value="Leu-rich_rpt"/>
</dbReference>
<keyword evidence="3" id="KW-0677">Repeat</keyword>
<evidence type="ECO:0000256" key="1">
    <source>
        <dbReference type="ARBA" id="ARBA00022614"/>
    </source>
</evidence>
<dbReference type="InterPro" id="IPR032675">
    <property type="entry name" value="LRR_dom_sf"/>
</dbReference>
<dbReference type="AlphaFoldDB" id="C3YT04"/>
<organism>
    <name type="scientific">Branchiostoma floridae</name>
    <name type="common">Florida lancelet</name>
    <name type="synonym">Amphioxus</name>
    <dbReference type="NCBI Taxonomy" id="7739"/>
    <lineage>
        <taxon>Eukaryota</taxon>
        <taxon>Metazoa</taxon>
        <taxon>Chordata</taxon>
        <taxon>Cephalochordata</taxon>
        <taxon>Leptocardii</taxon>
        <taxon>Amphioxiformes</taxon>
        <taxon>Branchiostomatidae</taxon>
        <taxon>Branchiostoma</taxon>
    </lineage>
</organism>
<sequence length="360" mass="40325">MALPYLNTLNLRNNTIIYFPWYCLKNMSKLVHLDLSHNQLFCVNLYPVKSLVPNLQRVDISYNNINTLSMCDLGWDMRVPNGNHIQYEPIIAGNPFHCDCDIDWVIHLAIIAAKCRNKTSRTCVSFLGENAVLRAVSKDQSLFRCKTPSRVENVGLHRLNRYMNISGCYAFWDPTGVNSTIYLPEPCDPYSSCPKERQDLRPSEKRKLQQAEIFQISQNVTDDLKVTPQTQDSPTPHPVAMASGLPALVVGVVSLVCVLMVAAYSAKGRKKHDHKHATNDPVNMASGLAVNNGVNQNVHADVSANIARDNDQEGCRDHPNLEDSCMQKTLPDSIEPYAETFGYDVPQYGLEDVRIVGKHG</sequence>
<feature type="transmembrane region" description="Helical" evidence="4">
    <location>
        <begin position="245"/>
        <end position="266"/>
    </location>
</feature>
<dbReference type="SUPFAM" id="SSF52058">
    <property type="entry name" value="L domain-like"/>
    <property type="match status" value="1"/>
</dbReference>
<keyword evidence="4" id="KW-1133">Transmembrane helix</keyword>